<dbReference type="Proteomes" id="UP000321103">
    <property type="component" value="Unassembled WGS sequence"/>
</dbReference>
<dbReference type="AlphaFoldDB" id="A0A512IG83"/>
<evidence type="ECO:0000259" key="1">
    <source>
        <dbReference type="PROSITE" id="PS51186"/>
    </source>
</evidence>
<dbReference type="CDD" id="cd04301">
    <property type="entry name" value="NAT_SF"/>
    <property type="match status" value="1"/>
</dbReference>
<feature type="domain" description="N-acetyltransferase" evidence="1">
    <location>
        <begin position="1"/>
        <end position="154"/>
    </location>
</feature>
<dbReference type="EMBL" id="BJZS01000093">
    <property type="protein sequence ID" value="GEO96705.1"/>
    <property type="molecule type" value="Genomic_DNA"/>
</dbReference>
<evidence type="ECO:0000313" key="2">
    <source>
        <dbReference type="EMBL" id="GEO96705.1"/>
    </source>
</evidence>
<proteinExistence type="predicted"/>
<dbReference type="PANTHER" id="PTHR43451:SF1">
    <property type="entry name" value="ACETYLTRANSFERASE"/>
    <property type="match status" value="1"/>
</dbReference>
<dbReference type="PANTHER" id="PTHR43451">
    <property type="entry name" value="ACETYLTRANSFERASE (GNAT) FAMILY PROTEIN"/>
    <property type="match status" value="1"/>
</dbReference>
<sequence>MELRPYRPSDAQATLKVFLRAIRLTASRDYTPEQIAAWADEDIDVGQWHAARDAATTQVACDGEHVLGFTDVDARGYIDMMFTDPAYARRGVATALLEWAARTAASHGAPELTAHASLTARPFFEAHGFTVLAEQHPVRLGVELRNFVMHRPLRPPRAE</sequence>
<gene>
    <name evidence="2" type="ORF">KTU01_28280</name>
</gene>
<dbReference type="InterPro" id="IPR000182">
    <property type="entry name" value="GNAT_dom"/>
</dbReference>
<protein>
    <submittedName>
        <fullName evidence="2">Acetyltransferase</fullName>
    </submittedName>
</protein>
<dbReference type="STRING" id="388357.GCA_001580365_00385"/>
<dbReference type="PROSITE" id="PS51186">
    <property type="entry name" value="GNAT"/>
    <property type="match status" value="1"/>
</dbReference>
<dbReference type="SUPFAM" id="SSF55729">
    <property type="entry name" value="Acyl-CoA N-acyltransferases (Nat)"/>
    <property type="match status" value="1"/>
</dbReference>
<keyword evidence="3" id="KW-1185">Reference proteome</keyword>
<dbReference type="GO" id="GO:0016747">
    <property type="term" value="F:acyltransferase activity, transferring groups other than amino-acyl groups"/>
    <property type="evidence" value="ECO:0007669"/>
    <property type="project" value="InterPro"/>
</dbReference>
<keyword evidence="2" id="KW-0808">Transferase</keyword>
<evidence type="ECO:0000313" key="3">
    <source>
        <dbReference type="Proteomes" id="UP000321103"/>
    </source>
</evidence>
<comment type="caution">
    <text evidence="2">The sequence shown here is derived from an EMBL/GenBank/DDBJ whole genome shotgun (WGS) entry which is preliminary data.</text>
</comment>
<name>A0A512IG83_9MICC</name>
<dbReference type="Gene3D" id="3.40.630.30">
    <property type="match status" value="1"/>
</dbReference>
<dbReference type="InterPro" id="IPR052564">
    <property type="entry name" value="N-acetyltrans/Recomb-assoc"/>
</dbReference>
<dbReference type="InterPro" id="IPR016181">
    <property type="entry name" value="Acyl_CoA_acyltransferase"/>
</dbReference>
<dbReference type="RefSeq" id="WP_062733922.1">
    <property type="nucleotide sequence ID" value="NZ_BJZS01000093.1"/>
</dbReference>
<dbReference type="Pfam" id="PF13673">
    <property type="entry name" value="Acetyltransf_10"/>
    <property type="match status" value="1"/>
</dbReference>
<accession>A0A512IG83</accession>
<organism evidence="2 3">
    <name type="scientific">Kocuria turfanensis</name>
    <dbReference type="NCBI Taxonomy" id="388357"/>
    <lineage>
        <taxon>Bacteria</taxon>
        <taxon>Bacillati</taxon>
        <taxon>Actinomycetota</taxon>
        <taxon>Actinomycetes</taxon>
        <taxon>Micrococcales</taxon>
        <taxon>Micrococcaceae</taxon>
        <taxon>Kocuria</taxon>
    </lineage>
</organism>
<reference evidence="2 3" key="1">
    <citation type="submission" date="2019-07" db="EMBL/GenBank/DDBJ databases">
        <title>Whole genome shotgun sequence of Kocuria turfanensis NBRC 107627.</title>
        <authorList>
            <person name="Hosoyama A."/>
            <person name="Uohara A."/>
            <person name="Ohji S."/>
            <person name="Ichikawa N."/>
        </authorList>
    </citation>
    <scope>NUCLEOTIDE SEQUENCE [LARGE SCALE GENOMIC DNA]</scope>
    <source>
        <strain evidence="2 3">NBRC 107627</strain>
    </source>
</reference>